<dbReference type="NCBIfam" id="TIGR00059">
    <property type="entry name" value="L17"/>
    <property type="match status" value="1"/>
</dbReference>
<dbReference type="InterPro" id="IPR036373">
    <property type="entry name" value="Ribosomal_bL17_sf"/>
</dbReference>
<evidence type="ECO:0000256" key="5">
    <source>
        <dbReference type="RuleBase" id="RU000660"/>
    </source>
</evidence>
<sequence length="116" mass="13415">MRHHKVNRKFGRERNQRNALMRSLVLSLIVHGRIQTTITKARELRPFIERLLTRAKTPTLQSRRLLQSRIGSVRGTAHLINTIAPKYKDRQGGYTRIAKLGKMRKDGSSQAIIEFV</sequence>
<dbReference type="SUPFAM" id="SSF64263">
    <property type="entry name" value="Prokaryotic ribosomal protein L17"/>
    <property type="match status" value="1"/>
</dbReference>
<organism evidence="6 7">
    <name type="scientific">Candidatus Taylorbacteria bacterium RIFCSPHIGHO2_01_FULL_46_22b</name>
    <dbReference type="NCBI Taxonomy" id="1802301"/>
    <lineage>
        <taxon>Bacteria</taxon>
        <taxon>Candidatus Tayloriibacteriota</taxon>
    </lineage>
</organism>
<evidence type="ECO:0000256" key="1">
    <source>
        <dbReference type="ARBA" id="ARBA00008777"/>
    </source>
</evidence>
<dbReference type="HAMAP" id="MF_01368">
    <property type="entry name" value="Ribosomal_bL17"/>
    <property type="match status" value="1"/>
</dbReference>
<comment type="caution">
    <text evidence="6">The sequence shown here is derived from an EMBL/GenBank/DDBJ whole genome shotgun (WGS) entry which is preliminary data.</text>
</comment>
<evidence type="ECO:0000256" key="3">
    <source>
        <dbReference type="ARBA" id="ARBA00023274"/>
    </source>
</evidence>
<dbReference type="GO" id="GO:0003735">
    <property type="term" value="F:structural constituent of ribosome"/>
    <property type="evidence" value="ECO:0007669"/>
    <property type="project" value="InterPro"/>
</dbReference>
<dbReference type="Proteomes" id="UP000178873">
    <property type="component" value="Unassembled WGS sequence"/>
</dbReference>
<dbReference type="Gene3D" id="3.90.1030.10">
    <property type="entry name" value="Ribosomal protein L17"/>
    <property type="match status" value="1"/>
</dbReference>
<dbReference type="GO" id="GO:0022625">
    <property type="term" value="C:cytosolic large ribosomal subunit"/>
    <property type="evidence" value="ECO:0007669"/>
    <property type="project" value="TreeGrafter"/>
</dbReference>
<evidence type="ECO:0000256" key="2">
    <source>
        <dbReference type="ARBA" id="ARBA00022980"/>
    </source>
</evidence>
<protein>
    <recommendedName>
        <fullName evidence="4">Large ribosomal subunit protein bL17</fullName>
    </recommendedName>
</protein>
<reference evidence="6 7" key="1">
    <citation type="journal article" date="2016" name="Nat. Commun.">
        <title>Thousands of microbial genomes shed light on interconnected biogeochemical processes in an aquifer system.</title>
        <authorList>
            <person name="Anantharaman K."/>
            <person name="Brown C.T."/>
            <person name="Hug L.A."/>
            <person name="Sharon I."/>
            <person name="Castelle C.J."/>
            <person name="Probst A.J."/>
            <person name="Thomas B.C."/>
            <person name="Singh A."/>
            <person name="Wilkins M.J."/>
            <person name="Karaoz U."/>
            <person name="Brodie E.L."/>
            <person name="Williams K.H."/>
            <person name="Hubbard S.S."/>
            <person name="Banfield J.F."/>
        </authorList>
    </citation>
    <scope>NUCLEOTIDE SEQUENCE [LARGE SCALE GENOMIC DNA]</scope>
</reference>
<dbReference type="Pfam" id="PF01196">
    <property type="entry name" value="Ribosomal_L17"/>
    <property type="match status" value="1"/>
</dbReference>
<dbReference type="PANTHER" id="PTHR14413">
    <property type="entry name" value="RIBOSOMAL PROTEIN L17"/>
    <property type="match status" value="1"/>
</dbReference>
<comment type="similarity">
    <text evidence="1 4 5">Belongs to the bacterial ribosomal protein bL17 family.</text>
</comment>
<accession>A0A1G2M3N0</accession>
<dbReference type="InterPro" id="IPR047859">
    <property type="entry name" value="Ribosomal_bL17_CS"/>
</dbReference>
<name>A0A1G2M3N0_9BACT</name>
<dbReference type="EMBL" id="MHRF01000013">
    <property type="protein sequence ID" value="OHA17651.1"/>
    <property type="molecule type" value="Genomic_DNA"/>
</dbReference>
<evidence type="ECO:0000313" key="7">
    <source>
        <dbReference type="Proteomes" id="UP000178873"/>
    </source>
</evidence>
<keyword evidence="2 4" id="KW-0689">Ribosomal protein</keyword>
<keyword evidence="3 4" id="KW-0687">Ribonucleoprotein</keyword>
<dbReference type="GO" id="GO:0006412">
    <property type="term" value="P:translation"/>
    <property type="evidence" value="ECO:0007669"/>
    <property type="project" value="UniProtKB-UniRule"/>
</dbReference>
<gene>
    <name evidence="4" type="primary">rplQ</name>
    <name evidence="6" type="ORF">A2664_03460</name>
</gene>
<comment type="subunit">
    <text evidence="4">Part of the 50S ribosomal subunit. Contacts protein L32.</text>
</comment>
<dbReference type="STRING" id="1802301.A2664_03460"/>
<dbReference type="AlphaFoldDB" id="A0A1G2M3N0"/>
<dbReference type="PANTHER" id="PTHR14413:SF16">
    <property type="entry name" value="LARGE RIBOSOMAL SUBUNIT PROTEIN BL17M"/>
    <property type="match status" value="1"/>
</dbReference>
<evidence type="ECO:0000256" key="4">
    <source>
        <dbReference type="HAMAP-Rule" id="MF_01368"/>
    </source>
</evidence>
<proteinExistence type="inferred from homology"/>
<dbReference type="InterPro" id="IPR000456">
    <property type="entry name" value="Ribosomal_bL17"/>
</dbReference>
<evidence type="ECO:0000313" key="6">
    <source>
        <dbReference type="EMBL" id="OHA17651.1"/>
    </source>
</evidence>
<dbReference type="PROSITE" id="PS01167">
    <property type="entry name" value="RIBOSOMAL_L17"/>
    <property type="match status" value="1"/>
</dbReference>